<dbReference type="SUPFAM" id="SSF82689">
    <property type="entry name" value="Mechanosensitive channel protein MscS (YggB), C-terminal domain"/>
    <property type="match status" value="1"/>
</dbReference>
<dbReference type="PANTHER" id="PTHR30221">
    <property type="entry name" value="SMALL-CONDUCTANCE MECHANOSENSITIVE CHANNEL"/>
    <property type="match status" value="1"/>
</dbReference>
<keyword evidence="4 6" id="KW-1133">Transmembrane helix</keyword>
<dbReference type="EMBL" id="FOUJ01000001">
    <property type="protein sequence ID" value="SFM24415.1"/>
    <property type="molecule type" value="Genomic_DNA"/>
</dbReference>
<feature type="transmembrane region" description="Helical" evidence="6">
    <location>
        <begin position="67"/>
        <end position="90"/>
    </location>
</feature>
<feature type="transmembrane region" description="Helical" evidence="6">
    <location>
        <begin position="6"/>
        <end position="27"/>
    </location>
</feature>
<keyword evidence="9" id="KW-1185">Reference proteome</keyword>
<dbReference type="AlphaFoldDB" id="A0A1I4P9V4"/>
<accession>A0A1I4P9V4</accession>
<gene>
    <name evidence="8" type="ORF">SAMN04488696_0523</name>
</gene>
<dbReference type="InterPro" id="IPR010920">
    <property type="entry name" value="LSM_dom_sf"/>
</dbReference>
<evidence type="ECO:0000313" key="8">
    <source>
        <dbReference type="EMBL" id="SFM24415.1"/>
    </source>
</evidence>
<protein>
    <submittedName>
        <fullName evidence="8">Mechanosensitive ion channel</fullName>
    </submittedName>
</protein>
<feature type="domain" description="Mechanosensitive ion channel MscS" evidence="7">
    <location>
        <begin position="88"/>
        <end position="147"/>
    </location>
</feature>
<dbReference type="PANTHER" id="PTHR30221:SF18">
    <property type="entry name" value="SLL0590 PROTEIN"/>
    <property type="match status" value="1"/>
</dbReference>
<dbReference type="SUPFAM" id="SSF50182">
    <property type="entry name" value="Sm-like ribonucleoproteins"/>
    <property type="match status" value="1"/>
</dbReference>
<dbReference type="InterPro" id="IPR045275">
    <property type="entry name" value="MscS_archaea/bacteria_type"/>
</dbReference>
<evidence type="ECO:0000313" key="9">
    <source>
        <dbReference type="Proteomes" id="UP000198535"/>
    </source>
</evidence>
<name>A0A1I4P9V4_9EURY</name>
<dbReference type="Proteomes" id="UP000198535">
    <property type="component" value="Unassembled WGS sequence"/>
</dbReference>
<dbReference type="RefSeq" id="WP_091932757.1">
    <property type="nucleotide sequence ID" value="NZ_FOUJ01000001.1"/>
</dbReference>
<dbReference type="GO" id="GO:0005886">
    <property type="term" value="C:plasma membrane"/>
    <property type="evidence" value="ECO:0007669"/>
    <property type="project" value="UniProtKB-SubCell"/>
</dbReference>
<dbReference type="InterPro" id="IPR023408">
    <property type="entry name" value="MscS_beta-dom_sf"/>
</dbReference>
<dbReference type="InterPro" id="IPR011066">
    <property type="entry name" value="MscS_channel_C_sf"/>
</dbReference>
<dbReference type="GO" id="GO:0008381">
    <property type="term" value="F:mechanosensitive monoatomic ion channel activity"/>
    <property type="evidence" value="ECO:0007669"/>
    <property type="project" value="InterPro"/>
</dbReference>
<organism evidence="8 9">
    <name type="scientific">Methanolobus profundi</name>
    <dbReference type="NCBI Taxonomy" id="487685"/>
    <lineage>
        <taxon>Archaea</taxon>
        <taxon>Methanobacteriati</taxon>
        <taxon>Methanobacteriota</taxon>
        <taxon>Stenosarchaea group</taxon>
        <taxon>Methanomicrobia</taxon>
        <taxon>Methanosarcinales</taxon>
        <taxon>Methanosarcinaceae</taxon>
        <taxon>Methanolobus</taxon>
    </lineage>
</organism>
<dbReference type="STRING" id="487685.SAMN04488696_0523"/>
<feature type="transmembrane region" description="Helical" evidence="6">
    <location>
        <begin position="39"/>
        <end position="61"/>
    </location>
</feature>
<evidence type="ECO:0000256" key="3">
    <source>
        <dbReference type="ARBA" id="ARBA00022692"/>
    </source>
</evidence>
<sequence length="394" mass="44848">MDIELFIPSMISLVITLLLVLLFDFLFRKRNLFARERIIQQLIFVAIFVIGILFIVFTLPIDVEDKNLVLTFVSIVIGAIIAFSSTTFVANAMAGIMLRLIHPFKVGDFIKTDSTFGRVTEIYFLHTQIQSVDRDLITIPNLTLVSKPLKTIRSSGTIITTSVSLGYNVSRKDIEKSLLQAAEKAGLENPFVHVEKLGDFSISYKVGGLLKDIEGIITARSDFKKKVIDSLHDSDIEIVSPTYMNQRVFSEDYVCMPPKDIFEDKDRKEPEPEVKTEEIIFDKAIMAQMLDRIYKTSDSLSSRRKTMEENIKSIVDESKRNELKEQLAILALKEDEIKPEIQELKNLPDITSLPDEKDDVYIKTLLDAEKNITLLNNRHSDIEKKIEKALEVQG</sequence>
<evidence type="ECO:0000256" key="1">
    <source>
        <dbReference type="ARBA" id="ARBA00004651"/>
    </source>
</evidence>
<dbReference type="Pfam" id="PF00924">
    <property type="entry name" value="MS_channel_2nd"/>
    <property type="match status" value="1"/>
</dbReference>
<dbReference type="Gene3D" id="2.30.30.60">
    <property type="match status" value="1"/>
</dbReference>
<keyword evidence="5 6" id="KW-0472">Membrane</keyword>
<reference evidence="9" key="1">
    <citation type="submission" date="2016-10" db="EMBL/GenBank/DDBJ databases">
        <authorList>
            <person name="Varghese N."/>
            <person name="Submissions S."/>
        </authorList>
    </citation>
    <scope>NUCLEOTIDE SEQUENCE [LARGE SCALE GENOMIC DNA]</scope>
    <source>
        <strain evidence="9">Mob M</strain>
    </source>
</reference>
<proteinExistence type="predicted"/>
<evidence type="ECO:0000256" key="2">
    <source>
        <dbReference type="ARBA" id="ARBA00022475"/>
    </source>
</evidence>
<dbReference type="OrthoDB" id="121853at2157"/>
<keyword evidence="3 6" id="KW-0812">Transmembrane</keyword>
<comment type="subcellular location">
    <subcellularLocation>
        <location evidence="1">Cell membrane</location>
        <topology evidence="1">Multi-pass membrane protein</topology>
    </subcellularLocation>
</comment>
<evidence type="ECO:0000259" key="7">
    <source>
        <dbReference type="Pfam" id="PF00924"/>
    </source>
</evidence>
<keyword evidence="2" id="KW-1003">Cell membrane</keyword>
<evidence type="ECO:0000256" key="6">
    <source>
        <dbReference type="SAM" id="Phobius"/>
    </source>
</evidence>
<evidence type="ECO:0000256" key="4">
    <source>
        <dbReference type="ARBA" id="ARBA00022989"/>
    </source>
</evidence>
<evidence type="ECO:0000256" key="5">
    <source>
        <dbReference type="ARBA" id="ARBA00023136"/>
    </source>
</evidence>
<dbReference type="InterPro" id="IPR006685">
    <property type="entry name" value="MscS_channel_2nd"/>
</dbReference>